<reference evidence="1" key="1">
    <citation type="submission" date="2020-06" db="EMBL/GenBank/DDBJ databases">
        <title>Unique genomic features of the anaerobic methanotrophic archaea.</title>
        <authorList>
            <person name="Chadwick G.L."/>
            <person name="Skennerton C.T."/>
            <person name="Laso-Perez R."/>
            <person name="Leu A.O."/>
            <person name="Speth D.R."/>
            <person name="Yu H."/>
            <person name="Morgan-Lang C."/>
            <person name="Hatzenpichler R."/>
            <person name="Goudeau D."/>
            <person name="Malmstrom R."/>
            <person name="Brazelton W.J."/>
            <person name="Woyke T."/>
            <person name="Hallam S.J."/>
            <person name="Tyson G.W."/>
            <person name="Wegener G."/>
            <person name="Boetius A."/>
            <person name="Orphan V."/>
        </authorList>
    </citation>
    <scope>NUCLEOTIDE SEQUENCE</scope>
</reference>
<sequence>MHHHEEIDASKRKRKSCRYLPDRSPVFAGSPIRVLLEWRDRHPRLSRAPCVRSSGRHREVQFRIPYKPREPDALDV</sequence>
<protein>
    <submittedName>
        <fullName evidence="1">Uncharacterized protein</fullName>
    </submittedName>
</protein>
<proteinExistence type="predicted"/>
<organism evidence="1">
    <name type="scientific">Candidatus Methanogaster sp. ANME-2c ERB4</name>
    <dbReference type="NCBI Taxonomy" id="2759911"/>
    <lineage>
        <taxon>Archaea</taxon>
        <taxon>Methanobacteriati</taxon>
        <taxon>Methanobacteriota</taxon>
        <taxon>Stenosarchaea group</taxon>
        <taxon>Methanomicrobia</taxon>
        <taxon>Methanosarcinales</taxon>
        <taxon>ANME-2 cluster</taxon>
        <taxon>Candidatus Methanogasteraceae</taxon>
        <taxon>Candidatus Methanogaster</taxon>
    </lineage>
</organism>
<evidence type="ECO:0000313" key="1">
    <source>
        <dbReference type="EMBL" id="QNO44007.1"/>
    </source>
</evidence>
<gene>
    <name evidence="1" type="ORF">JJJHGJFO_00003</name>
</gene>
<name>A0A7G9Y7M3_9EURY</name>
<dbReference type="AlphaFoldDB" id="A0A7G9Y7M3"/>
<dbReference type="EMBL" id="MT630886">
    <property type="protein sequence ID" value="QNO44007.1"/>
    <property type="molecule type" value="Genomic_DNA"/>
</dbReference>
<accession>A0A7G9Y7M3</accession>